<feature type="domain" description="Purple acid phosphatase N-terminal" evidence="3">
    <location>
        <begin position="26"/>
        <end position="113"/>
    </location>
</feature>
<dbReference type="SUPFAM" id="SSF56300">
    <property type="entry name" value="Metallo-dependent phosphatases"/>
    <property type="match status" value="1"/>
</dbReference>
<dbReference type="InterPro" id="IPR029052">
    <property type="entry name" value="Metallo-depent_PP-like"/>
</dbReference>
<dbReference type="InterPro" id="IPR003961">
    <property type="entry name" value="FN3_dom"/>
</dbReference>
<gene>
    <name evidence="4" type="ORF">ELAC_0294</name>
</gene>
<dbReference type="InterPro" id="IPR004843">
    <property type="entry name" value="Calcineurin-like_PHP"/>
</dbReference>
<accession>A0A0H5E374</accession>
<name>A0A0H5E374_9BACT</name>
<dbReference type="Proteomes" id="UP000220251">
    <property type="component" value="Unassembled WGS sequence"/>
</dbReference>
<dbReference type="GO" id="GO:0046872">
    <property type="term" value="F:metal ion binding"/>
    <property type="evidence" value="ECO:0007669"/>
    <property type="project" value="InterPro"/>
</dbReference>
<evidence type="ECO:0000313" key="5">
    <source>
        <dbReference type="Proteomes" id="UP000220251"/>
    </source>
</evidence>
<protein>
    <recommendedName>
        <fullName evidence="6">Metallophosphoesterase</fullName>
    </recommendedName>
</protein>
<dbReference type="EMBL" id="CWGJ01000005">
    <property type="protein sequence ID" value="CRX37655.1"/>
    <property type="molecule type" value="Genomic_DNA"/>
</dbReference>
<evidence type="ECO:0000259" key="2">
    <source>
        <dbReference type="Pfam" id="PF00149"/>
    </source>
</evidence>
<evidence type="ECO:0000259" key="3">
    <source>
        <dbReference type="Pfam" id="PF16656"/>
    </source>
</evidence>
<organism evidence="4 5">
    <name type="scientific">Estrella lausannensis</name>
    <dbReference type="NCBI Taxonomy" id="483423"/>
    <lineage>
        <taxon>Bacteria</taxon>
        <taxon>Pseudomonadati</taxon>
        <taxon>Chlamydiota</taxon>
        <taxon>Chlamydiia</taxon>
        <taxon>Parachlamydiales</taxon>
        <taxon>Candidatus Criblamydiaceae</taxon>
        <taxon>Estrella</taxon>
    </lineage>
</organism>
<dbReference type="OrthoDB" id="9809781at2"/>
<dbReference type="SUPFAM" id="SSF49363">
    <property type="entry name" value="Purple acid phosphatase, N-terminal domain"/>
    <property type="match status" value="1"/>
</dbReference>
<sequence>MARLFATLLFVLLIGKQALLPEAYEPVSFFLTWQKLPNTTMTVRYVTKDDRANDTIEWRERGTSAWESANGRHIRMPQKLPYFIHSVELTSLKPGQAYEFRFSDEGKVYFFRTAPSHLTRTLRFAVGGDMYHDGIEDLKETMRQAAAQDPLFVVAGGDLAYAAPVVSLFGEDAKRWFTWLKAWQDTMVAPDGRIIPLVPVIGNHEVIGRYLQTRDQAEFYYALFATPEPKTNYVLDFGDYMTFIVLDSEHTQSIEGEQARWLQDTLLKRSQVPNKFAAYHVPAYPSVRKYEGKVSTKVRETWVPYFEAASLNAAFEHHDHAYKRTHPLFKGKIDEEKGVLFLGDGAFGIKEPRQPKDLDSKWYLVKALPERHFILVSLKGRVRQYQAINYKGVVIDSTIR</sequence>
<evidence type="ECO:0008006" key="6">
    <source>
        <dbReference type="Google" id="ProtNLM"/>
    </source>
</evidence>
<dbReference type="Gene3D" id="2.60.40.380">
    <property type="entry name" value="Purple acid phosphatase-like, N-terminal"/>
    <property type="match status" value="1"/>
</dbReference>
<dbReference type="InterPro" id="IPR015914">
    <property type="entry name" value="PAPs_N"/>
</dbReference>
<dbReference type="CDD" id="cd00063">
    <property type="entry name" value="FN3"/>
    <property type="match status" value="1"/>
</dbReference>
<evidence type="ECO:0000256" key="1">
    <source>
        <dbReference type="ARBA" id="ARBA00022729"/>
    </source>
</evidence>
<proteinExistence type="predicted"/>
<dbReference type="RefSeq" id="WP_098037515.1">
    <property type="nucleotide sequence ID" value="NZ_CWGJ01000005.1"/>
</dbReference>
<dbReference type="GO" id="GO:0003993">
    <property type="term" value="F:acid phosphatase activity"/>
    <property type="evidence" value="ECO:0007669"/>
    <property type="project" value="InterPro"/>
</dbReference>
<dbReference type="PANTHER" id="PTHR22953:SF153">
    <property type="entry name" value="PURPLE ACID PHOSPHATASE"/>
    <property type="match status" value="1"/>
</dbReference>
<dbReference type="Gene3D" id="3.60.21.10">
    <property type="match status" value="1"/>
</dbReference>
<reference evidence="5" key="1">
    <citation type="submission" date="2015-06" db="EMBL/GenBank/DDBJ databases">
        <authorList>
            <person name="Bertelli C."/>
        </authorList>
    </citation>
    <scope>NUCLEOTIDE SEQUENCE [LARGE SCALE GENOMIC DNA]</scope>
    <source>
        <strain evidence="5">CRIB-30</strain>
    </source>
</reference>
<dbReference type="InterPro" id="IPR039331">
    <property type="entry name" value="PAPs-like"/>
</dbReference>
<dbReference type="PANTHER" id="PTHR22953">
    <property type="entry name" value="ACID PHOSPHATASE RELATED"/>
    <property type="match status" value="1"/>
</dbReference>
<dbReference type="InterPro" id="IPR008963">
    <property type="entry name" value="Purple_acid_Pase-like_N"/>
</dbReference>
<dbReference type="AlphaFoldDB" id="A0A0H5E374"/>
<evidence type="ECO:0000313" key="4">
    <source>
        <dbReference type="EMBL" id="CRX37655.1"/>
    </source>
</evidence>
<dbReference type="Pfam" id="PF00149">
    <property type="entry name" value="Metallophos"/>
    <property type="match status" value="1"/>
</dbReference>
<keyword evidence="5" id="KW-1185">Reference proteome</keyword>
<keyword evidence="1" id="KW-0732">Signal</keyword>
<feature type="domain" description="Calcineurin-like phosphoesterase" evidence="2">
    <location>
        <begin position="123"/>
        <end position="296"/>
    </location>
</feature>
<dbReference type="Pfam" id="PF16656">
    <property type="entry name" value="Pur_ac_phosph_N"/>
    <property type="match status" value="1"/>
</dbReference>